<evidence type="ECO:0000313" key="2">
    <source>
        <dbReference type="Proteomes" id="UP000829354"/>
    </source>
</evidence>
<organism evidence="1 2">
    <name type="scientific">Caenorhabditis briggsae</name>
    <dbReference type="NCBI Taxonomy" id="6238"/>
    <lineage>
        <taxon>Eukaryota</taxon>
        <taxon>Metazoa</taxon>
        <taxon>Ecdysozoa</taxon>
        <taxon>Nematoda</taxon>
        <taxon>Chromadorea</taxon>
        <taxon>Rhabditida</taxon>
        <taxon>Rhabditina</taxon>
        <taxon>Rhabditomorpha</taxon>
        <taxon>Rhabditoidea</taxon>
        <taxon>Rhabditidae</taxon>
        <taxon>Peloderinae</taxon>
        <taxon>Caenorhabditis</taxon>
    </lineage>
</organism>
<dbReference type="EMBL" id="CP092625">
    <property type="protein sequence ID" value="UMM39773.1"/>
    <property type="molecule type" value="Genomic_DNA"/>
</dbReference>
<keyword evidence="2" id="KW-1185">Reference proteome</keyword>
<accession>A0AAE9FBC3</accession>
<name>A0AAE9FBC3_CAEBR</name>
<evidence type="ECO:0000313" key="1">
    <source>
        <dbReference type="EMBL" id="UMM39773.1"/>
    </source>
</evidence>
<dbReference type="Proteomes" id="UP000829354">
    <property type="component" value="Chromosome X"/>
</dbReference>
<gene>
    <name evidence="1" type="ORF">L5515_016679</name>
</gene>
<protein>
    <submittedName>
        <fullName evidence="1">Uncharacterized protein</fullName>
    </submittedName>
</protein>
<proteinExistence type="predicted"/>
<reference evidence="1 2" key="1">
    <citation type="submission" date="2022-04" db="EMBL/GenBank/DDBJ databases">
        <title>Chromosome-level reference genomes for two strains of Caenorhabditis briggsae: an improved platform for comparative genomics.</title>
        <authorList>
            <person name="Stevens L."/>
            <person name="Andersen E."/>
        </authorList>
    </citation>
    <scope>NUCLEOTIDE SEQUENCE [LARGE SCALE GENOMIC DNA]</scope>
    <source>
        <strain evidence="1">VX34</strain>
        <tissue evidence="1">Whole-organism</tissue>
    </source>
</reference>
<sequence length="157" mass="18175">MPLAFTRFPGVVKKEIMECYDFDRPNVPLKKARHLKLHCQPTENFKNIFDFKTPFSEIGSYRNSEKLEKLSDIWVYIRAGSDEDFGAKMLEIHAEPVPEAVNGDVNIPFALFSWLLRQENTDAEVLISIEQTQHNSGEMFFTMKEEFKLASEENVPV</sequence>
<dbReference type="AlphaFoldDB" id="A0AAE9FBC3"/>